<name>A0ABU0MSX7_9PROT</name>
<dbReference type="EMBL" id="JAUSVU010000028">
    <property type="protein sequence ID" value="MDQ0536526.1"/>
    <property type="molecule type" value="Genomic_DNA"/>
</dbReference>
<keyword evidence="2" id="KW-1185">Reference proteome</keyword>
<comment type="caution">
    <text evidence="1">The sequence shown here is derived from an EMBL/GenBank/DDBJ whole genome shotgun (WGS) entry which is preliminary data.</text>
</comment>
<accession>A0ABU0MSX7</accession>
<reference evidence="1 2" key="1">
    <citation type="submission" date="2023-07" db="EMBL/GenBank/DDBJ databases">
        <title>Genomic Encyclopedia of Type Strains, Phase IV (KMG-IV): sequencing the most valuable type-strain genomes for metagenomic binning, comparative biology and taxonomic classification.</title>
        <authorList>
            <person name="Goeker M."/>
        </authorList>
    </citation>
    <scope>NUCLEOTIDE SEQUENCE [LARGE SCALE GENOMIC DNA]</scope>
    <source>
        <strain evidence="1 2">DSM 19922</strain>
    </source>
</reference>
<protein>
    <submittedName>
        <fullName evidence="1">Uncharacterized protein</fullName>
    </submittedName>
</protein>
<evidence type="ECO:0000313" key="2">
    <source>
        <dbReference type="Proteomes" id="UP001244552"/>
    </source>
</evidence>
<sequence length="64" mass="6971">MALDDEMVAPRWGRYVMDARAVLMAVADPSRCMIRTVARAIHIDADEAGLAIGEAMRAASREVP</sequence>
<gene>
    <name evidence="1" type="ORF">QO018_005423</name>
</gene>
<organism evidence="1 2">
    <name type="scientific">Azospirillum picis</name>
    <dbReference type="NCBI Taxonomy" id="488438"/>
    <lineage>
        <taxon>Bacteria</taxon>
        <taxon>Pseudomonadati</taxon>
        <taxon>Pseudomonadota</taxon>
        <taxon>Alphaproteobacteria</taxon>
        <taxon>Rhodospirillales</taxon>
        <taxon>Azospirillaceae</taxon>
        <taxon>Azospirillum</taxon>
    </lineage>
</organism>
<evidence type="ECO:0000313" key="1">
    <source>
        <dbReference type="EMBL" id="MDQ0536526.1"/>
    </source>
</evidence>
<proteinExistence type="predicted"/>
<dbReference type="RefSeq" id="WP_209989412.1">
    <property type="nucleotide sequence ID" value="NZ_JAGINO010000028.1"/>
</dbReference>
<dbReference type="Proteomes" id="UP001244552">
    <property type="component" value="Unassembled WGS sequence"/>
</dbReference>